<dbReference type="Pfam" id="PF14032">
    <property type="entry name" value="PknH_C"/>
    <property type="match status" value="1"/>
</dbReference>
<proteinExistence type="predicted"/>
<evidence type="ECO:0000313" key="2">
    <source>
        <dbReference type="EMBL" id="GFG70083.1"/>
    </source>
</evidence>
<dbReference type="Proteomes" id="UP000465263">
    <property type="component" value="Unassembled WGS sequence"/>
</dbReference>
<reference evidence="2 3" key="1">
    <citation type="journal article" date="2019" name="Emerg. Microbes Infect.">
        <title>Comprehensive subspecies identification of 175 nontuberculous mycobacteria species based on 7547 genomic profiles.</title>
        <authorList>
            <person name="Matsumoto Y."/>
            <person name="Kinjo T."/>
            <person name="Motooka D."/>
            <person name="Nabeya D."/>
            <person name="Jung N."/>
            <person name="Uechi K."/>
            <person name="Horii T."/>
            <person name="Iida T."/>
            <person name="Fujita J."/>
            <person name="Nakamura S."/>
        </authorList>
    </citation>
    <scope>NUCLEOTIDE SEQUENCE [LARGE SCALE GENOMIC DNA]</scope>
    <source>
        <strain evidence="2 3">JCM 16017</strain>
    </source>
</reference>
<evidence type="ECO:0000259" key="1">
    <source>
        <dbReference type="Pfam" id="PF14032"/>
    </source>
</evidence>
<sequence length="255" mass="25997">MAGAASRTAAGAAALVLLASGCTTVVSGTVRPAPGLAPTPVTGIAVRQVLLDDAELSKLVGQPFRSDPSLPPRFGGVDSLPDAWDTARPEECVGAAVGGQKAVYESAGVQDVAHEFWDSAPTSGDSPLTGVGEAVIALATPAEADALFEKFTERWGGCDGVTVIRGDEDSGEASGEIIDVSIGETVLTATVRTTVDGEVGLRVSRAVAVLVNCIIDVDVFWFVGEDDHADAPPPGDTTAADLARAMLDKVRNLSG</sequence>
<dbReference type="OrthoDB" id="4736430at2"/>
<name>A0A7I9XJB9_9MYCO</name>
<comment type="caution">
    <text evidence="2">The sequence shown here is derived from an EMBL/GenBank/DDBJ whole genome shotgun (WGS) entry which is preliminary data.</text>
</comment>
<dbReference type="Gene3D" id="3.40.1000.70">
    <property type="entry name" value="PknH-like extracellular domain"/>
    <property type="match status" value="1"/>
</dbReference>
<dbReference type="InterPro" id="IPR026954">
    <property type="entry name" value="PknH-like_Extracell"/>
</dbReference>
<gene>
    <name evidence="2" type="primary">lppR_2</name>
    <name evidence="2" type="ORF">MSEN_18030</name>
</gene>
<dbReference type="InterPro" id="IPR038232">
    <property type="entry name" value="PknH-like_Extracell_sf"/>
</dbReference>
<accession>A0A7I9XJB9</accession>
<protein>
    <submittedName>
        <fullName evidence="2">Sensor domain-containing protein</fullName>
    </submittedName>
</protein>
<feature type="domain" description="PknH-like extracellular" evidence="1">
    <location>
        <begin position="41"/>
        <end position="249"/>
    </location>
</feature>
<dbReference type="AlphaFoldDB" id="A0A7I9XJB9"/>
<evidence type="ECO:0000313" key="3">
    <source>
        <dbReference type="Proteomes" id="UP000465263"/>
    </source>
</evidence>
<dbReference type="EMBL" id="BLKV01000001">
    <property type="protein sequence ID" value="GFG70083.1"/>
    <property type="molecule type" value="Genomic_DNA"/>
</dbReference>
<dbReference type="PROSITE" id="PS51257">
    <property type="entry name" value="PROKAR_LIPOPROTEIN"/>
    <property type="match status" value="1"/>
</dbReference>
<organism evidence="2 3">
    <name type="scientific">Mycolicibacter senuensis</name>
    <dbReference type="NCBI Taxonomy" id="386913"/>
    <lineage>
        <taxon>Bacteria</taxon>
        <taxon>Bacillati</taxon>
        <taxon>Actinomycetota</taxon>
        <taxon>Actinomycetes</taxon>
        <taxon>Mycobacteriales</taxon>
        <taxon>Mycobacteriaceae</taxon>
        <taxon>Mycolicibacter</taxon>
    </lineage>
</organism>
<keyword evidence="3" id="KW-1185">Reference proteome</keyword>